<proteinExistence type="predicted"/>
<reference evidence="1" key="2">
    <citation type="submission" date="2022-01" db="EMBL/GenBank/DDBJ databases">
        <authorList>
            <person name="Yamashiro T."/>
            <person name="Shiraishi A."/>
            <person name="Satake H."/>
            <person name="Nakayama K."/>
        </authorList>
    </citation>
    <scope>NUCLEOTIDE SEQUENCE</scope>
</reference>
<organism evidence="1 2">
    <name type="scientific">Tanacetum coccineum</name>
    <dbReference type="NCBI Taxonomy" id="301880"/>
    <lineage>
        <taxon>Eukaryota</taxon>
        <taxon>Viridiplantae</taxon>
        <taxon>Streptophyta</taxon>
        <taxon>Embryophyta</taxon>
        <taxon>Tracheophyta</taxon>
        <taxon>Spermatophyta</taxon>
        <taxon>Magnoliopsida</taxon>
        <taxon>eudicotyledons</taxon>
        <taxon>Gunneridae</taxon>
        <taxon>Pentapetalae</taxon>
        <taxon>asterids</taxon>
        <taxon>campanulids</taxon>
        <taxon>Asterales</taxon>
        <taxon>Asteraceae</taxon>
        <taxon>Asteroideae</taxon>
        <taxon>Anthemideae</taxon>
        <taxon>Anthemidinae</taxon>
        <taxon>Tanacetum</taxon>
    </lineage>
</organism>
<reference evidence="1" key="1">
    <citation type="journal article" date="2022" name="Int. J. Mol. Sci.">
        <title>Draft Genome of Tanacetum Coccineum: Genomic Comparison of Closely Related Tanacetum-Family Plants.</title>
        <authorList>
            <person name="Yamashiro T."/>
            <person name="Shiraishi A."/>
            <person name="Nakayama K."/>
            <person name="Satake H."/>
        </authorList>
    </citation>
    <scope>NUCLEOTIDE SEQUENCE</scope>
</reference>
<evidence type="ECO:0000313" key="2">
    <source>
        <dbReference type="Proteomes" id="UP001151760"/>
    </source>
</evidence>
<name>A0ABQ5BAN1_9ASTR</name>
<dbReference type="EMBL" id="BQNB010012989">
    <property type="protein sequence ID" value="GJT10454.1"/>
    <property type="molecule type" value="Genomic_DNA"/>
</dbReference>
<evidence type="ECO:0000313" key="1">
    <source>
        <dbReference type="EMBL" id="GJT10454.1"/>
    </source>
</evidence>
<accession>A0ABQ5BAN1</accession>
<gene>
    <name evidence="1" type="ORF">Tco_0857496</name>
</gene>
<keyword evidence="2" id="KW-1185">Reference proteome</keyword>
<comment type="caution">
    <text evidence="1">The sequence shown here is derived from an EMBL/GenBank/DDBJ whole genome shotgun (WGS) entry which is preliminary data.</text>
</comment>
<dbReference type="Proteomes" id="UP001151760">
    <property type="component" value="Unassembled WGS sequence"/>
</dbReference>
<protein>
    <submittedName>
        <fullName evidence="1">Uncharacterized protein</fullName>
    </submittedName>
</protein>
<sequence>MAIHSPFKERLESPLVETWLLSQQVSDTVLKSTELGAEAKGSLVLELEDLTLETQDAKPAVSESEDLPTKFQLSLASSRMVKNQPYDLGKRLSNFSSCIFTLSLNNNDVLQYRRTGGRYIFPFGSSYYGCGDICGVAETGWFVRFESDLETQKLVQKLTQRTQVQLLMGKRM</sequence>